<protein>
    <recommendedName>
        <fullName evidence="5">Arsenite methyltransferase</fullName>
        <ecNumber evidence="4">2.1.1.137</ecNumber>
    </recommendedName>
</protein>
<dbReference type="Gene3D" id="3.40.50.150">
    <property type="entry name" value="Vaccinia Virus protein VP39"/>
    <property type="match status" value="1"/>
</dbReference>
<evidence type="ECO:0000259" key="9">
    <source>
        <dbReference type="Pfam" id="PF13847"/>
    </source>
</evidence>
<evidence type="ECO:0000256" key="8">
    <source>
        <dbReference type="ARBA" id="ARBA00048428"/>
    </source>
</evidence>
<comment type="caution">
    <text evidence="10">The sequence shown here is derived from an EMBL/GenBank/DDBJ whole genome shotgun (WGS) entry which is preliminary data.</text>
</comment>
<evidence type="ECO:0000256" key="2">
    <source>
        <dbReference type="ARBA" id="ARBA00022691"/>
    </source>
</evidence>
<keyword evidence="2" id="KW-0949">S-adenosyl-L-methionine</keyword>
<name>A0A523VW52_UNCAE</name>
<evidence type="ECO:0000256" key="5">
    <source>
        <dbReference type="ARBA" id="ARBA00034545"/>
    </source>
</evidence>
<dbReference type="Proteomes" id="UP000319130">
    <property type="component" value="Unassembled WGS sequence"/>
</dbReference>
<dbReference type="Pfam" id="PF13847">
    <property type="entry name" value="Methyltransf_31"/>
    <property type="match status" value="1"/>
</dbReference>
<dbReference type="SUPFAM" id="SSF53335">
    <property type="entry name" value="S-adenosyl-L-methionine-dependent methyltransferases"/>
    <property type="match status" value="1"/>
</dbReference>
<evidence type="ECO:0000256" key="7">
    <source>
        <dbReference type="ARBA" id="ARBA00047943"/>
    </source>
</evidence>
<evidence type="ECO:0000256" key="1">
    <source>
        <dbReference type="ARBA" id="ARBA00022679"/>
    </source>
</evidence>
<dbReference type="InterPro" id="IPR025714">
    <property type="entry name" value="Methyltranfer_dom"/>
</dbReference>
<dbReference type="GO" id="GO:0032259">
    <property type="term" value="P:methylation"/>
    <property type="evidence" value="ECO:0007669"/>
    <property type="project" value="UniProtKB-KW"/>
</dbReference>
<sequence length="171" mass="18779">MTSEMIEKARENAERSGYENVEFRLGEIENLPVADSSVDAVISNCVINLSPDKKKVFEETYRALRSGGRLMISDLVLLKELPDAIKNSVQAYVGCLSGAMMRDEYLAAIKAAGFREVRIIDEKSFPIELIVDDPTAKSLMEDLSISPEKAKEVASSVISIKVYAKKADGAT</sequence>
<dbReference type="CDD" id="cd02440">
    <property type="entry name" value="AdoMet_MTases"/>
    <property type="match status" value="1"/>
</dbReference>
<accession>A0A523VW52</accession>
<comment type="similarity">
    <text evidence="3">Belongs to the methyltransferase superfamily. Arsenite methyltransferase family.</text>
</comment>
<comment type="catalytic activity">
    <reaction evidence="8">
        <text>arsenic triglutathione + 3 [thioredoxin]-dithiol + 3 S-adenosyl-L-methionine = trimethylarsine + 3 [thioredoxin]-disulfide + 3 glutathione + 3 S-adenosyl-L-homocysteine + 3 H(+)</text>
        <dbReference type="Rhea" id="RHEA:69432"/>
        <dbReference type="Rhea" id="RHEA-COMP:10698"/>
        <dbReference type="Rhea" id="RHEA-COMP:10700"/>
        <dbReference type="ChEBI" id="CHEBI:15378"/>
        <dbReference type="ChEBI" id="CHEBI:27130"/>
        <dbReference type="ChEBI" id="CHEBI:29950"/>
        <dbReference type="ChEBI" id="CHEBI:50058"/>
        <dbReference type="ChEBI" id="CHEBI:57856"/>
        <dbReference type="ChEBI" id="CHEBI:57925"/>
        <dbReference type="ChEBI" id="CHEBI:59789"/>
        <dbReference type="ChEBI" id="CHEBI:183640"/>
        <dbReference type="EC" id="2.1.1.137"/>
    </reaction>
</comment>
<dbReference type="EC" id="2.1.1.137" evidence="4"/>
<evidence type="ECO:0000256" key="4">
    <source>
        <dbReference type="ARBA" id="ARBA00034521"/>
    </source>
</evidence>
<dbReference type="PANTHER" id="PTHR43675">
    <property type="entry name" value="ARSENITE METHYLTRANSFERASE"/>
    <property type="match status" value="1"/>
</dbReference>
<evidence type="ECO:0000256" key="3">
    <source>
        <dbReference type="ARBA" id="ARBA00034487"/>
    </source>
</evidence>
<comment type="catalytic activity">
    <reaction evidence="6">
        <text>arsenic triglutathione + [thioredoxin]-dithiol + S-adenosyl-L-methionine + 2 H2O = methylarsonous acid + [thioredoxin]-disulfide + 3 glutathione + S-adenosyl-L-homocysteine + H(+)</text>
        <dbReference type="Rhea" id="RHEA:69460"/>
        <dbReference type="Rhea" id="RHEA-COMP:10698"/>
        <dbReference type="Rhea" id="RHEA-COMP:10700"/>
        <dbReference type="ChEBI" id="CHEBI:15377"/>
        <dbReference type="ChEBI" id="CHEBI:15378"/>
        <dbReference type="ChEBI" id="CHEBI:17826"/>
        <dbReference type="ChEBI" id="CHEBI:29950"/>
        <dbReference type="ChEBI" id="CHEBI:50058"/>
        <dbReference type="ChEBI" id="CHEBI:57856"/>
        <dbReference type="ChEBI" id="CHEBI:57925"/>
        <dbReference type="ChEBI" id="CHEBI:59789"/>
        <dbReference type="ChEBI" id="CHEBI:183640"/>
        <dbReference type="EC" id="2.1.1.137"/>
    </reaction>
</comment>
<proteinExistence type="inferred from homology"/>
<reference evidence="10 11" key="1">
    <citation type="submission" date="2019-03" db="EMBL/GenBank/DDBJ databases">
        <title>Metabolic potential of uncultured bacteria and archaea associated with petroleum seepage in deep-sea sediments.</title>
        <authorList>
            <person name="Dong X."/>
            <person name="Hubert C."/>
        </authorList>
    </citation>
    <scope>NUCLEOTIDE SEQUENCE [LARGE SCALE GENOMIC DNA]</scope>
    <source>
        <strain evidence="10">E29_bin52</strain>
    </source>
</reference>
<keyword evidence="10" id="KW-0489">Methyltransferase</keyword>
<dbReference type="GO" id="GO:0030791">
    <property type="term" value="F:arsenite methyltransferase activity"/>
    <property type="evidence" value="ECO:0007669"/>
    <property type="project" value="UniProtKB-EC"/>
</dbReference>
<evidence type="ECO:0000313" key="11">
    <source>
        <dbReference type="Proteomes" id="UP000319130"/>
    </source>
</evidence>
<dbReference type="InterPro" id="IPR026669">
    <property type="entry name" value="Arsenite_MeTrfase-like"/>
</dbReference>
<dbReference type="AlphaFoldDB" id="A0A523VW52"/>
<comment type="catalytic activity">
    <reaction evidence="7">
        <text>arsenic triglutathione + 2 [thioredoxin]-dithiol + 2 S-adenosyl-L-methionine + H2O = dimethylarsinous acid + 2 [thioredoxin]-disulfide + 3 glutathione + 2 S-adenosyl-L-homocysteine + 2 H(+)</text>
        <dbReference type="Rhea" id="RHEA:69464"/>
        <dbReference type="Rhea" id="RHEA-COMP:10698"/>
        <dbReference type="Rhea" id="RHEA-COMP:10700"/>
        <dbReference type="ChEBI" id="CHEBI:15377"/>
        <dbReference type="ChEBI" id="CHEBI:15378"/>
        <dbReference type="ChEBI" id="CHEBI:23808"/>
        <dbReference type="ChEBI" id="CHEBI:29950"/>
        <dbReference type="ChEBI" id="CHEBI:50058"/>
        <dbReference type="ChEBI" id="CHEBI:57856"/>
        <dbReference type="ChEBI" id="CHEBI:57925"/>
        <dbReference type="ChEBI" id="CHEBI:59789"/>
        <dbReference type="ChEBI" id="CHEBI:183640"/>
        <dbReference type="EC" id="2.1.1.137"/>
    </reaction>
</comment>
<evidence type="ECO:0000313" key="10">
    <source>
        <dbReference type="EMBL" id="TET58997.1"/>
    </source>
</evidence>
<keyword evidence="1 10" id="KW-0808">Transferase</keyword>
<evidence type="ECO:0000256" key="6">
    <source>
        <dbReference type="ARBA" id="ARBA00047941"/>
    </source>
</evidence>
<gene>
    <name evidence="10" type="ORF">E3J48_08380</name>
</gene>
<dbReference type="EMBL" id="SOIZ01000387">
    <property type="protein sequence ID" value="TET58997.1"/>
    <property type="molecule type" value="Genomic_DNA"/>
</dbReference>
<dbReference type="PANTHER" id="PTHR43675:SF8">
    <property type="entry name" value="ARSENITE METHYLTRANSFERASE"/>
    <property type="match status" value="1"/>
</dbReference>
<feature type="domain" description="Methyltransferase" evidence="9">
    <location>
        <begin position="1"/>
        <end position="112"/>
    </location>
</feature>
<dbReference type="InterPro" id="IPR029063">
    <property type="entry name" value="SAM-dependent_MTases_sf"/>
</dbReference>
<organism evidence="10 11">
    <name type="scientific">Aerophobetes bacterium</name>
    <dbReference type="NCBI Taxonomy" id="2030807"/>
    <lineage>
        <taxon>Bacteria</taxon>
        <taxon>Candidatus Aerophobota</taxon>
    </lineage>
</organism>